<keyword evidence="11" id="KW-0964">Secreted</keyword>
<reference evidence="15" key="1">
    <citation type="journal article" date="2024" name="IScience">
        <title>Strigolactones Initiate the Formation of Haustorium-like Structures in Castilleja.</title>
        <authorList>
            <person name="Buerger M."/>
            <person name="Peterson D."/>
            <person name="Chory J."/>
        </authorList>
    </citation>
    <scope>NUCLEOTIDE SEQUENCE [LARGE SCALE GENOMIC DNA]</scope>
</reference>
<evidence type="ECO:0000256" key="1">
    <source>
        <dbReference type="ARBA" id="ARBA00004191"/>
    </source>
</evidence>
<gene>
    <name evidence="14" type="ORF">CASFOL_030159</name>
</gene>
<keyword evidence="6 11" id="KW-0378">Hydrolase</keyword>
<evidence type="ECO:0000256" key="4">
    <source>
        <dbReference type="ARBA" id="ARBA00013229"/>
    </source>
</evidence>
<dbReference type="FunFam" id="2.160.20.10:FF:000013">
    <property type="entry name" value="Pectinesterase"/>
    <property type="match status" value="1"/>
</dbReference>
<dbReference type="GO" id="GO:0042545">
    <property type="term" value="P:cell wall modification"/>
    <property type="evidence" value="ECO:0007669"/>
    <property type="project" value="UniProtKB-UniRule"/>
</dbReference>
<sequence>MHLPNLNSETFARAIINITSVFILVTLIFTDSAQGLSKNNVIDYPLLTQKIGTNRTIIVDANGQGDFKSVQAAIDHVPILNSKWIIIHIKKGVYREKVSIPSNKPYIFMKGDGRGKTSIVWSQSSEKNYDSATFKVEAPHFVAFGISFKNTVARNGISHTANQVAAFVGADKAAFYHCGFFSHGNTIFDYKGKHYYHNCYIQGSMDVIFGHGQSMFHECEVFVIANKRETIGGSIASNERQSHNESSGFVFVKGKVYGVGDVHLGRAKGSHSRVVFANTYFSRTVIPQGWTNWNYLGSTQNLHHAEYKCHGPGSDSVNRAHWSKQLADKEAAPFLTVDFIKGKEWLLAWL</sequence>
<evidence type="ECO:0000256" key="11">
    <source>
        <dbReference type="RuleBase" id="RU000589"/>
    </source>
</evidence>
<comment type="caution">
    <text evidence="14">The sequence shown here is derived from an EMBL/GenBank/DDBJ whole genome shotgun (WGS) entry which is preliminary data.</text>
</comment>
<feature type="transmembrane region" description="Helical" evidence="12">
    <location>
        <begin position="12"/>
        <end position="30"/>
    </location>
</feature>
<evidence type="ECO:0000256" key="5">
    <source>
        <dbReference type="ARBA" id="ARBA00022512"/>
    </source>
</evidence>
<keyword evidence="7 11" id="KW-0063">Aspartyl esterase</keyword>
<dbReference type="EMBL" id="JAVIJP010000047">
    <property type="protein sequence ID" value="KAL3626610.1"/>
    <property type="molecule type" value="Genomic_DNA"/>
</dbReference>
<evidence type="ECO:0000256" key="10">
    <source>
        <dbReference type="ARBA" id="ARBA00057335"/>
    </source>
</evidence>
<dbReference type="Proteomes" id="UP001632038">
    <property type="component" value="Unassembled WGS sequence"/>
</dbReference>
<dbReference type="GO" id="GO:0030599">
    <property type="term" value="F:pectinesterase activity"/>
    <property type="evidence" value="ECO:0007669"/>
    <property type="project" value="UniProtKB-UniRule"/>
</dbReference>
<dbReference type="SUPFAM" id="SSF51126">
    <property type="entry name" value="Pectin lyase-like"/>
    <property type="match status" value="1"/>
</dbReference>
<evidence type="ECO:0000259" key="13">
    <source>
        <dbReference type="Pfam" id="PF01095"/>
    </source>
</evidence>
<dbReference type="Gene3D" id="2.160.20.10">
    <property type="entry name" value="Single-stranded right-handed beta-helix, Pectin lyase-like"/>
    <property type="match status" value="1"/>
</dbReference>
<keyword evidence="5 11" id="KW-0134">Cell wall</keyword>
<keyword evidence="11" id="KW-0961">Cell wall biogenesis/degradation</keyword>
<evidence type="ECO:0000256" key="7">
    <source>
        <dbReference type="ARBA" id="ARBA00023085"/>
    </source>
</evidence>
<comment type="similarity">
    <text evidence="3">Belongs to the pectinesterase family.</text>
</comment>
<organism evidence="14 15">
    <name type="scientific">Castilleja foliolosa</name>
    <dbReference type="NCBI Taxonomy" id="1961234"/>
    <lineage>
        <taxon>Eukaryota</taxon>
        <taxon>Viridiplantae</taxon>
        <taxon>Streptophyta</taxon>
        <taxon>Embryophyta</taxon>
        <taxon>Tracheophyta</taxon>
        <taxon>Spermatophyta</taxon>
        <taxon>Magnoliopsida</taxon>
        <taxon>eudicotyledons</taxon>
        <taxon>Gunneridae</taxon>
        <taxon>Pentapetalae</taxon>
        <taxon>asterids</taxon>
        <taxon>lamiids</taxon>
        <taxon>Lamiales</taxon>
        <taxon>Orobanchaceae</taxon>
        <taxon>Pedicularideae</taxon>
        <taxon>Castillejinae</taxon>
        <taxon>Castilleja</taxon>
    </lineage>
</organism>
<dbReference type="PANTHER" id="PTHR31321">
    <property type="entry name" value="ACYL-COA THIOESTER HYDROLASE YBHC-RELATED"/>
    <property type="match status" value="1"/>
</dbReference>
<evidence type="ECO:0000313" key="14">
    <source>
        <dbReference type="EMBL" id="KAL3626610.1"/>
    </source>
</evidence>
<dbReference type="InterPro" id="IPR012334">
    <property type="entry name" value="Pectin_lyas_fold"/>
</dbReference>
<evidence type="ECO:0000256" key="3">
    <source>
        <dbReference type="ARBA" id="ARBA00008891"/>
    </source>
</evidence>
<dbReference type="InterPro" id="IPR011050">
    <property type="entry name" value="Pectin_lyase_fold/virulence"/>
</dbReference>
<dbReference type="InterPro" id="IPR000070">
    <property type="entry name" value="Pectinesterase_cat"/>
</dbReference>
<dbReference type="EC" id="3.1.1.11" evidence="4 11"/>
<dbReference type="InterPro" id="IPR018040">
    <property type="entry name" value="Pectinesterase_Tyr_AS"/>
</dbReference>
<keyword evidence="12" id="KW-0472">Membrane</keyword>
<comment type="function">
    <text evidence="10 11">Acts in the modification of cell walls via demethylesterification of cell wall pectin.</text>
</comment>
<proteinExistence type="inferred from homology"/>
<comment type="subcellular location">
    <subcellularLocation>
        <location evidence="1 11">Secreted</location>
        <location evidence="1 11">Cell wall</location>
    </subcellularLocation>
</comment>
<dbReference type="PROSITE" id="PS00800">
    <property type="entry name" value="PECTINESTERASE_1"/>
    <property type="match status" value="1"/>
</dbReference>
<evidence type="ECO:0000256" key="12">
    <source>
        <dbReference type="SAM" id="Phobius"/>
    </source>
</evidence>
<comment type="catalytic activity">
    <reaction evidence="9 11">
        <text>[(1-&gt;4)-alpha-D-galacturonosyl methyl ester](n) + n H2O = [(1-&gt;4)-alpha-D-galacturonosyl](n) + n methanol + n H(+)</text>
        <dbReference type="Rhea" id="RHEA:22380"/>
        <dbReference type="Rhea" id="RHEA-COMP:14570"/>
        <dbReference type="Rhea" id="RHEA-COMP:14573"/>
        <dbReference type="ChEBI" id="CHEBI:15377"/>
        <dbReference type="ChEBI" id="CHEBI:15378"/>
        <dbReference type="ChEBI" id="CHEBI:17790"/>
        <dbReference type="ChEBI" id="CHEBI:140522"/>
        <dbReference type="ChEBI" id="CHEBI:140523"/>
        <dbReference type="EC" id="3.1.1.11"/>
    </reaction>
</comment>
<keyword evidence="12" id="KW-0812">Transmembrane</keyword>
<keyword evidence="15" id="KW-1185">Reference proteome</keyword>
<evidence type="ECO:0000256" key="6">
    <source>
        <dbReference type="ARBA" id="ARBA00022801"/>
    </source>
</evidence>
<comment type="pathway">
    <text evidence="2 11">Glycan metabolism; pectin degradation; 2-dehydro-3-deoxy-D-gluconate from pectin: step 1/5.</text>
</comment>
<evidence type="ECO:0000313" key="15">
    <source>
        <dbReference type="Proteomes" id="UP001632038"/>
    </source>
</evidence>
<name>A0ABD3C9V3_9LAMI</name>
<dbReference type="Pfam" id="PF01095">
    <property type="entry name" value="Pectinesterase"/>
    <property type="match status" value="1"/>
</dbReference>
<keyword evidence="8" id="KW-0325">Glycoprotein</keyword>
<dbReference type="PANTHER" id="PTHR31321:SF98">
    <property type="entry name" value="PECTINESTERASE 67-RELATED"/>
    <property type="match status" value="1"/>
</dbReference>
<evidence type="ECO:0000256" key="8">
    <source>
        <dbReference type="ARBA" id="ARBA00023180"/>
    </source>
</evidence>
<evidence type="ECO:0000256" key="2">
    <source>
        <dbReference type="ARBA" id="ARBA00005184"/>
    </source>
</evidence>
<protein>
    <recommendedName>
        <fullName evidence="4 11">Pectinesterase</fullName>
        <ecNumber evidence="4 11">3.1.1.11</ecNumber>
    </recommendedName>
</protein>
<feature type="domain" description="Pectinesterase catalytic" evidence="13">
    <location>
        <begin position="57"/>
        <end position="342"/>
    </location>
</feature>
<dbReference type="GO" id="GO:0045490">
    <property type="term" value="P:pectin catabolic process"/>
    <property type="evidence" value="ECO:0007669"/>
    <property type="project" value="UniProtKB-UniRule"/>
</dbReference>
<accession>A0ABD3C9V3</accession>
<evidence type="ECO:0000256" key="9">
    <source>
        <dbReference type="ARBA" id="ARBA00047928"/>
    </source>
</evidence>
<keyword evidence="12" id="KW-1133">Transmembrane helix</keyword>
<dbReference type="AlphaFoldDB" id="A0ABD3C9V3"/>